<evidence type="ECO:0000256" key="6">
    <source>
        <dbReference type="ARBA" id="ARBA00022679"/>
    </source>
</evidence>
<dbReference type="UniPathway" id="UPA00049">
    <property type="reaction ID" value="UER00059"/>
</dbReference>
<keyword evidence="5 11" id="KW-0028">Amino-acid biosynthesis</keyword>
<dbReference type="GO" id="GO:0009097">
    <property type="term" value="P:isoleucine biosynthetic process"/>
    <property type="evidence" value="ECO:0007669"/>
    <property type="project" value="UniProtKB-UniPathway"/>
</dbReference>
<reference evidence="15 16" key="1">
    <citation type="journal article" date="2020" name="Biotechnol. Biofuels">
        <title>New insights from the biogas microbiome by comprehensive genome-resolved metagenomics of nearly 1600 species originating from multiple anaerobic digesters.</title>
        <authorList>
            <person name="Campanaro S."/>
            <person name="Treu L."/>
            <person name="Rodriguez-R L.M."/>
            <person name="Kovalovszki A."/>
            <person name="Ziels R.M."/>
            <person name="Maus I."/>
            <person name="Zhu X."/>
            <person name="Kougias P.G."/>
            <person name="Basile A."/>
            <person name="Luo G."/>
            <person name="Schluter A."/>
            <person name="Konstantinidis K.T."/>
            <person name="Angelidaki I."/>
        </authorList>
    </citation>
    <scope>NUCLEOTIDE SEQUENCE [LARGE SCALE GENOMIC DNA]</scope>
    <source>
        <strain evidence="15">AS27yjCOA_65</strain>
    </source>
</reference>
<dbReference type="GO" id="GO:0000287">
    <property type="term" value="F:magnesium ion binding"/>
    <property type="evidence" value="ECO:0007669"/>
    <property type="project" value="UniProtKB-UniRule"/>
</dbReference>
<gene>
    <name evidence="15" type="primary">ilvB</name>
    <name evidence="15" type="ORF">GYA55_12090</name>
</gene>
<dbReference type="Gene3D" id="3.40.50.1220">
    <property type="entry name" value="TPP-binding domain"/>
    <property type="match status" value="1"/>
</dbReference>
<dbReference type="AlphaFoldDB" id="A0A7X9FU94"/>
<dbReference type="InterPro" id="IPR012000">
    <property type="entry name" value="Thiamin_PyroP_enz_cen_dom"/>
</dbReference>
<dbReference type="InterPro" id="IPR012846">
    <property type="entry name" value="Acetolactate_synth_lsu"/>
</dbReference>
<dbReference type="InterPro" id="IPR029035">
    <property type="entry name" value="DHS-like_NAD/FAD-binding_dom"/>
</dbReference>
<dbReference type="EMBL" id="JAAZON010000548">
    <property type="protein sequence ID" value="NMC63894.1"/>
    <property type="molecule type" value="Genomic_DNA"/>
</dbReference>
<dbReference type="CDD" id="cd02015">
    <property type="entry name" value="TPP_AHAS"/>
    <property type="match status" value="1"/>
</dbReference>
<feature type="non-terminal residue" evidence="15">
    <location>
        <position position="1"/>
    </location>
</feature>
<evidence type="ECO:0000313" key="15">
    <source>
        <dbReference type="EMBL" id="NMC63894.1"/>
    </source>
</evidence>
<dbReference type="Gene3D" id="3.40.50.970">
    <property type="match status" value="2"/>
</dbReference>
<keyword evidence="8 11" id="KW-0460">Magnesium</keyword>
<comment type="cofactor">
    <cofactor evidence="11">
        <name>Mg(2+)</name>
        <dbReference type="ChEBI" id="CHEBI:18420"/>
    </cofactor>
    <text evidence="11">Binds 1 Mg(2+) ion per subunit.</text>
</comment>
<dbReference type="FunFam" id="3.40.50.1220:FF:000008">
    <property type="entry name" value="Acetolactate synthase"/>
    <property type="match status" value="1"/>
</dbReference>
<dbReference type="FunFam" id="3.40.50.970:FF:000007">
    <property type="entry name" value="Acetolactate synthase"/>
    <property type="match status" value="1"/>
</dbReference>
<evidence type="ECO:0000256" key="1">
    <source>
        <dbReference type="ARBA" id="ARBA00004974"/>
    </source>
</evidence>
<evidence type="ECO:0000259" key="14">
    <source>
        <dbReference type="Pfam" id="PF02776"/>
    </source>
</evidence>
<evidence type="ECO:0000259" key="12">
    <source>
        <dbReference type="Pfam" id="PF00205"/>
    </source>
</evidence>
<dbReference type="GO" id="GO:0005948">
    <property type="term" value="C:acetolactate synthase complex"/>
    <property type="evidence" value="ECO:0007669"/>
    <property type="project" value="TreeGrafter"/>
</dbReference>
<comment type="caution">
    <text evidence="15">The sequence shown here is derived from an EMBL/GenBank/DDBJ whole genome shotgun (WGS) entry which is preliminary data.</text>
</comment>
<organism evidence="15 16">
    <name type="scientific">SAR324 cluster bacterium</name>
    <dbReference type="NCBI Taxonomy" id="2024889"/>
    <lineage>
        <taxon>Bacteria</taxon>
        <taxon>Deltaproteobacteria</taxon>
        <taxon>SAR324 cluster</taxon>
    </lineage>
</organism>
<dbReference type="Proteomes" id="UP000524246">
    <property type="component" value="Unassembled WGS sequence"/>
</dbReference>
<dbReference type="Pfam" id="PF00205">
    <property type="entry name" value="TPP_enzyme_M"/>
    <property type="match status" value="1"/>
</dbReference>
<dbReference type="EC" id="2.2.1.6" evidence="4 11"/>
<dbReference type="CDD" id="cd07035">
    <property type="entry name" value="TPP_PYR_POX_like"/>
    <property type="match status" value="1"/>
</dbReference>
<evidence type="ECO:0000256" key="3">
    <source>
        <dbReference type="ARBA" id="ARBA00007812"/>
    </source>
</evidence>
<evidence type="ECO:0000256" key="2">
    <source>
        <dbReference type="ARBA" id="ARBA00005025"/>
    </source>
</evidence>
<feature type="domain" description="Thiamine pyrophosphate enzyme central" evidence="12">
    <location>
        <begin position="167"/>
        <end position="299"/>
    </location>
</feature>
<comment type="pathway">
    <text evidence="1 11">Amino-acid biosynthesis; L-isoleucine biosynthesis; L-isoleucine from 2-oxobutanoate: step 1/4.</text>
</comment>
<comment type="cofactor">
    <cofactor evidence="11">
        <name>thiamine diphosphate</name>
        <dbReference type="ChEBI" id="CHEBI:58937"/>
    </cofactor>
    <text evidence="11">Binds 1 thiamine pyrophosphate per subunit.</text>
</comment>
<evidence type="ECO:0000256" key="8">
    <source>
        <dbReference type="ARBA" id="ARBA00022842"/>
    </source>
</evidence>
<evidence type="ECO:0000313" key="16">
    <source>
        <dbReference type="Proteomes" id="UP000524246"/>
    </source>
</evidence>
<dbReference type="SUPFAM" id="SSF52518">
    <property type="entry name" value="Thiamin diphosphate-binding fold (THDP-binding)"/>
    <property type="match status" value="2"/>
</dbReference>
<keyword evidence="10 11" id="KW-0100">Branched-chain amino acid biosynthesis</keyword>
<accession>A0A7X9FU94</accession>
<dbReference type="InterPro" id="IPR039368">
    <property type="entry name" value="AHAS_TPP"/>
</dbReference>
<evidence type="ECO:0000259" key="13">
    <source>
        <dbReference type="Pfam" id="PF02775"/>
    </source>
</evidence>
<comment type="pathway">
    <text evidence="2 11">Amino-acid biosynthesis; L-valine biosynthesis; L-valine from pyruvate: step 1/4.</text>
</comment>
<dbReference type="PROSITE" id="PS00187">
    <property type="entry name" value="TPP_ENZYMES"/>
    <property type="match status" value="1"/>
</dbReference>
<dbReference type="Pfam" id="PF02775">
    <property type="entry name" value="TPP_enzyme_C"/>
    <property type="match status" value="1"/>
</dbReference>
<sequence length="534" mass="58021">PLYDALFDVKDKLHHVLVRHEQGAAHAAEGYARVSGKVGVCIATSGPGATNLVTGIANAMLDSVPIVCITGQVGSSLLGSDAFQETDIISITIPITKWNYQITEASEIPLILAKAFHVARSGRPGPVLIDVTKNAFLEKFLPAFVQYQEGNPKPINPHLDTEKIMLAAQLINDAKRPLMFIGHGVLIARAEHEALKLAEKAGLPVACTLLGVSAFPTRHPLYVGMLGMHGNLAPNTLTNKADVIIAVGMRFDDRVTGNLNSYAPNAQIIHIDIDAAEVGKNVNASIALIGDAKIVLKELFPLLEERKQTLWMHEFERLHAVENKEVIQKDCFPEDGPIKMGEVLRIVYEKTQGNAIIVTDVGQNQMMAARYYQYSNANSFLSSGGLGTMGYALPAAIGAKFAAPEKNVIAVVGDGGIQMTLQELGTIMQEGITIKILLLNNSFLGMVRQWQELFFDKRYSYVNLQNPNFAKICEGYGIAVQIIDKREQLDHALEEFLSSPGSYLLEVKVEEEANVFPMVPTGAAVDSIKLNAAA</sequence>
<dbReference type="InterPro" id="IPR000399">
    <property type="entry name" value="TPP-bd_CS"/>
</dbReference>
<dbReference type="InterPro" id="IPR029061">
    <property type="entry name" value="THDP-binding"/>
</dbReference>
<keyword evidence="9 11" id="KW-0786">Thiamine pyrophosphate</keyword>
<dbReference type="InterPro" id="IPR045229">
    <property type="entry name" value="TPP_enz"/>
</dbReference>
<dbReference type="PANTHER" id="PTHR18968">
    <property type="entry name" value="THIAMINE PYROPHOSPHATE ENZYMES"/>
    <property type="match status" value="1"/>
</dbReference>
<feature type="domain" description="Thiamine pyrophosphate enzyme N-terminal TPP-binding" evidence="14">
    <location>
        <begin position="1"/>
        <end position="90"/>
    </location>
</feature>
<evidence type="ECO:0000256" key="10">
    <source>
        <dbReference type="ARBA" id="ARBA00023304"/>
    </source>
</evidence>
<evidence type="ECO:0000256" key="5">
    <source>
        <dbReference type="ARBA" id="ARBA00022605"/>
    </source>
</evidence>
<keyword evidence="6 11" id="KW-0808">Transferase</keyword>
<dbReference type="GO" id="GO:0009099">
    <property type="term" value="P:L-valine biosynthetic process"/>
    <property type="evidence" value="ECO:0007669"/>
    <property type="project" value="UniProtKB-UniPathway"/>
</dbReference>
<comment type="catalytic activity">
    <reaction evidence="11">
        <text>2 pyruvate + H(+) = (2S)-2-acetolactate + CO2</text>
        <dbReference type="Rhea" id="RHEA:25249"/>
        <dbReference type="ChEBI" id="CHEBI:15361"/>
        <dbReference type="ChEBI" id="CHEBI:15378"/>
        <dbReference type="ChEBI" id="CHEBI:16526"/>
        <dbReference type="ChEBI" id="CHEBI:58476"/>
        <dbReference type="EC" id="2.2.1.6"/>
    </reaction>
</comment>
<comment type="similarity">
    <text evidence="3 11">Belongs to the TPP enzyme family.</text>
</comment>
<dbReference type="GO" id="GO:0030976">
    <property type="term" value="F:thiamine pyrophosphate binding"/>
    <property type="evidence" value="ECO:0007669"/>
    <property type="project" value="UniProtKB-UniRule"/>
</dbReference>
<dbReference type="GO" id="GO:0003984">
    <property type="term" value="F:acetolactate synthase activity"/>
    <property type="evidence" value="ECO:0007669"/>
    <property type="project" value="UniProtKB-EC"/>
</dbReference>
<dbReference type="UniPathway" id="UPA00047">
    <property type="reaction ID" value="UER00055"/>
</dbReference>
<proteinExistence type="inferred from homology"/>
<evidence type="ECO:0000256" key="4">
    <source>
        <dbReference type="ARBA" id="ARBA00013145"/>
    </source>
</evidence>
<dbReference type="PANTHER" id="PTHR18968:SF13">
    <property type="entry name" value="ACETOLACTATE SYNTHASE CATALYTIC SUBUNIT, MITOCHONDRIAL"/>
    <property type="match status" value="1"/>
</dbReference>
<dbReference type="InterPro" id="IPR012001">
    <property type="entry name" value="Thiamin_PyroP_enz_TPP-bd_dom"/>
</dbReference>
<name>A0A7X9FU94_9DELT</name>
<dbReference type="InterPro" id="IPR011766">
    <property type="entry name" value="TPP_enzyme_TPP-bd"/>
</dbReference>
<keyword evidence="7 11" id="KW-0479">Metal-binding</keyword>
<dbReference type="NCBIfam" id="TIGR00118">
    <property type="entry name" value="acolac_lg"/>
    <property type="match status" value="1"/>
</dbReference>
<dbReference type="GO" id="GO:0050660">
    <property type="term" value="F:flavin adenine dinucleotide binding"/>
    <property type="evidence" value="ECO:0007669"/>
    <property type="project" value="InterPro"/>
</dbReference>
<evidence type="ECO:0000256" key="9">
    <source>
        <dbReference type="ARBA" id="ARBA00023052"/>
    </source>
</evidence>
<dbReference type="SUPFAM" id="SSF52467">
    <property type="entry name" value="DHS-like NAD/FAD-binding domain"/>
    <property type="match status" value="1"/>
</dbReference>
<protein>
    <recommendedName>
        <fullName evidence="4 11">Acetolactate synthase</fullName>
        <ecNumber evidence="4 11">2.2.1.6</ecNumber>
    </recommendedName>
</protein>
<evidence type="ECO:0000256" key="11">
    <source>
        <dbReference type="RuleBase" id="RU003591"/>
    </source>
</evidence>
<evidence type="ECO:0000256" key="7">
    <source>
        <dbReference type="ARBA" id="ARBA00022723"/>
    </source>
</evidence>
<dbReference type="Pfam" id="PF02776">
    <property type="entry name" value="TPP_enzyme_N"/>
    <property type="match status" value="1"/>
</dbReference>
<feature type="domain" description="Thiamine pyrophosphate enzyme TPP-binding" evidence="13">
    <location>
        <begin position="360"/>
        <end position="507"/>
    </location>
</feature>